<keyword evidence="10" id="KW-1185">Reference proteome</keyword>
<feature type="domain" description="Enkurin" evidence="8">
    <location>
        <begin position="164"/>
        <end position="256"/>
    </location>
</feature>
<evidence type="ECO:0000256" key="5">
    <source>
        <dbReference type="ARBA" id="ARBA00023273"/>
    </source>
</evidence>
<evidence type="ECO:0000256" key="4">
    <source>
        <dbReference type="ARBA" id="ARBA00023212"/>
    </source>
</evidence>
<evidence type="ECO:0000256" key="2">
    <source>
        <dbReference type="ARBA" id="ARBA00004245"/>
    </source>
</evidence>
<dbReference type="AlphaFoldDB" id="A0A0S4J2X9"/>
<dbReference type="InterPro" id="IPR052102">
    <property type="entry name" value="Enkurin_domain-protein"/>
</dbReference>
<evidence type="ECO:0000256" key="3">
    <source>
        <dbReference type="ARBA" id="ARBA00022490"/>
    </source>
</evidence>
<dbReference type="Proteomes" id="UP000051952">
    <property type="component" value="Unassembled WGS sequence"/>
</dbReference>
<evidence type="ECO:0000256" key="7">
    <source>
        <dbReference type="SAM" id="MobiDB-lite"/>
    </source>
</evidence>
<dbReference type="PANTHER" id="PTHR21490">
    <property type="entry name" value="ENKURIN-RELATED"/>
    <property type="match status" value="1"/>
</dbReference>
<keyword evidence="4" id="KW-0206">Cytoskeleton</keyword>
<keyword evidence="5" id="KW-0966">Cell projection</keyword>
<dbReference type="PANTHER" id="PTHR21490:SF2">
    <property type="entry name" value="ENKURIN DOMAIN-CONTAINING PROTEIN 1"/>
    <property type="match status" value="1"/>
</dbReference>
<dbReference type="InterPro" id="IPR027012">
    <property type="entry name" value="Enkurin_dom"/>
</dbReference>
<accession>A0A0S4J2X9</accession>
<evidence type="ECO:0000256" key="1">
    <source>
        <dbReference type="ARBA" id="ARBA00004138"/>
    </source>
</evidence>
<evidence type="ECO:0000313" key="9">
    <source>
        <dbReference type="EMBL" id="CUG62275.1"/>
    </source>
</evidence>
<proteinExistence type="predicted"/>
<gene>
    <name evidence="9" type="ORF">BSAL_05700</name>
</gene>
<comment type="subcellular location">
    <subcellularLocation>
        <location evidence="1">Cell projection</location>
        <location evidence="1">Cilium</location>
    </subcellularLocation>
    <subcellularLocation>
        <location evidence="2">Cytoplasm</location>
        <location evidence="2">Cytoskeleton</location>
    </subcellularLocation>
</comment>
<dbReference type="GO" id="GO:0005881">
    <property type="term" value="C:cytoplasmic microtubule"/>
    <property type="evidence" value="ECO:0007669"/>
    <property type="project" value="TreeGrafter"/>
</dbReference>
<dbReference type="VEuPathDB" id="TriTrypDB:BSAL_05700"/>
<keyword evidence="3" id="KW-0963">Cytoplasm</keyword>
<dbReference type="GO" id="GO:0005929">
    <property type="term" value="C:cilium"/>
    <property type="evidence" value="ECO:0007669"/>
    <property type="project" value="UniProtKB-SubCell"/>
</dbReference>
<feature type="compositionally biased region" description="Low complexity" evidence="7">
    <location>
        <begin position="101"/>
        <end position="124"/>
    </location>
</feature>
<dbReference type="OrthoDB" id="10264920at2759"/>
<dbReference type="OMA" id="NRMQIRE"/>
<evidence type="ECO:0000259" key="8">
    <source>
        <dbReference type="PROSITE" id="PS51665"/>
    </source>
</evidence>
<keyword evidence="6" id="KW-0175">Coiled coil</keyword>
<reference evidence="10" key="1">
    <citation type="submission" date="2015-09" db="EMBL/GenBank/DDBJ databases">
        <authorList>
            <consortium name="Pathogen Informatics"/>
        </authorList>
    </citation>
    <scope>NUCLEOTIDE SEQUENCE [LARGE SCALE GENOMIC DNA]</scope>
    <source>
        <strain evidence="10">Lake Konstanz</strain>
    </source>
</reference>
<protein>
    <submittedName>
        <fullName evidence="9">Calmodulin-binding protein, putative</fullName>
    </submittedName>
</protein>
<dbReference type="EMBL" id="CYKH01000903">
    <property type="protein sequence ID" value="CUG62275.1"/>
    <property type="molecule type" value="Genomic_DNA"/>
</dbReference>
<dbReference type="Pfam" id="PF13864">
    <property type="entry name" value="Enkurin"/>
    <property type="match status" value="1"/>
</dbReference>
<evidence type="ECO:0000256" key="6">
    <source>
        <dbReference type="SAM" id="Coils"/>
    </source>
</evidence>
<feature type="coiled-coil region" evidence="6">
    <location>
        <begin position="162"/>
        <end position="251"/>
    </location>
</feature>
<name>A0A0S4J2X9_BODSA</name>
<sequence length="258" mass="29607">MQKPFENRQPNISAARLNHAQIKEQEQLNKERVRNDEFKQERQNALVQRQRAQFDHVTSHGYGTKAPPKQNDATPVDDVEIRVFVRECDPDAQAFSFFESQATPAQQPAAQAPRSGRAQPAPGAVLFGRRASAEERRAPQPQSRELAGPTRGEVPAYLVKRKAEMQNEKQMIVAEMERQKELAQYPPGHRPVSEEERRAILDKLSQRKKELENEIGHLPMRFDTIALRQKRQQLETEMAEVEAAQQKFSVKKQLFVPI</sequence>
<evidence type="ECO:0000313" key="10">
    <source>
        <dbReference type="Proteomes" id="UP000051952"/>
    </source>
</evidence>
<organism evidence="9 10">
    <name type="scientific">Bodo saltans</name>
    <name type="common">Flagellated protozoan</name>
    <dbReference type="NCBI Taxonomy" id="75058"/>
    <lineage>
        <taxon>Eukaryota</taxon>
        <taxon>Discoba</taxon>
        <taxon>Euglenozoa</taxon>
        <taxon>Kinetoplastea</taxon>
        <taxon>Metakinetoplastina</taxon>
        <taxon>Eubodonida</taxon>
        <taxon>Bodonidae</taxon>
        <taxon>Bodo</taxon>
    </lineage>
</organism>
<feature type="region of interest" description="Disordered" evidence="7">
    <location>
        <begin position="101"/>
        <end position="153"/>
    </location>
</feature>
<dbReference type="PROSITE" id="PS51665">
    <property type="entry name" value="ENKURIN"/>
    <property type="match status" value="1"/>
</dbReference>